<reference evidence="3 4" key="1">
    <citation type="submission" date="2020-08" db="EMBL/GenBank/DDBJ databases">
        <title>Sequencing the genomes of 1000 actinobacteria strains.</title>
        <authorList>
            <person name="Klenk H.-P."/>
        </authorList>
    </citation>
    <scope>NUCLEOTIDE SEQUENCE [LARGE SCALE GENOMIC DNA]</scope>
    <source>
        <strain evidence="3 4">DSM 105784</strain>
    </source>
</reference>
<feature type="domain" description="UmuC" evidence="2">
    <location>
        <begin position="29"/>
        <end position="149"/>
    </location>
</feature>
<dbReference type="Gene3D" id="3.40.1170.60">
    <property type="match status" value="1"/>
</dbReference>
<evidence type="ECO:0000259" key="2">
    <source>
        <dbReference type="Pfam" id="PF00817"/>
    </source>
</evidence>
<keyword evidence="4" id="KW-1185">Reference proteome</keyword>
<dbReference type="InterPro" id="IPR001126">
    <property type="entry name" value="UmuC"/>
</dbReference>
<dbReference type="InterPro" id="IPR050356">
    <property type="entry name" value="SulA_CellDiv_inhibitor"/>
</dbReference>
<name>A0A841AN97_9MICO</name>
<dbReference type="RefSeq" id="WP_184235267.1">
    <property type="nucleotide sequence ID" value="NZ_JACHMJ010000001.1"/>
</dbReference>
<evidence type="ECO:0000256" key="1">
    <source>
        <dbReference type="ARBA" id="ARBA00022763"/>
    </source>
</evidence>
<dbReference type="AlphaFoldDB" id="A0A841AN97"/>
<dbReference type="GO" id="GO:0006281">
    <property type="term" value="P:DNA repair"/>
    <property type="evidence" value="ECO:0007669"/>
    <property type="project" value="InterPro"/>
</dbReference>
<protein>
    <submittedName>
        <fullName evidence="3">Protein ImuB</fullName>
    </submittedName>
</protein>
<dbReference type="Pfam" id="PF00817">
    <property type="entry name" value="IMS"/>
    <property type="match status" value="1"/>
</dbReference>
<dbReference type="EMBL" id="JACHMJ010000001">
    <property type="protein sequence ID" value="MBB5843103.1"/>
    <property type="molecule type" value="Genomic_DNA"/>
</dbReference>
<dbReference type="SUPFAM" id="SSF56672">
    <property type="entry name" value="DNA/RNA polymerases"/>
    <property type="match status" value="1"/>
</dbReference>
<accession>A0A841AN97</accession>
<evidence type="ECO:0000313" key="4">
    <source>
        <dbReference type="Proteomes" id="UP000536685"/>
    </source>
</evidence>
<evidence type="ECO:0000313" key="3">
    <source>
        <dbReference type="EMBL" id="MBB5843103.1"/>
    </source>
</evidence>
<comment type="caution">
    <text evidence="3">The sequence shown here is derived from an EMBL/GenBank/DDBJ whole genome shotgun (WGS) entry which is preliminary data.</text>
</comment>
<dbReference type="PANTHER" id="PTHR35369:SF2">
    <property type="entry name" value="BLR3025 PROTEIN"/>
    <property type="match status" value="1"/>
</dbReference>
<gene>
    <name evidence="3" type="ORF">HD599_001426</name>
</gene>
<keyword evidence="1" id="KW-0227">DNA damage</keyword>
<dbReference type="InterPro" id="IPR043502">
    <property type="entry name" value="DNA/RNA_pol_sf"/>
</dbReference>
<organism evidence="3 4">
    <name type="scientific">Conyzicola lurida</name>
    <dbReference type="NCBI Taxonomy" id="1172621"/>
    <lineage>
        <taxon>Bacteria</taxon>
        <taxon>Bacillati</taxon>
        <taxon>Actinomycetota</taxon>
        <taxon>Actinomycetes</taxon>
        <taxon>Micrococcales</taxon>
        <taxon>Microbacteriaceae</taxon>
        <taxon>Conyzicola</taxon>
    </lineage>
</organism>
<dbReference type="Proteomes" id="UP000536685">
    <property type="component" value="Unassembled WGS sequence"/>
</dbReference>
<proteinExistence type="predicted"/>
<dbReference type="CDD" id="cd03468">
    <property type="entry name" value="PolY_like"/>
    <property type="match status" value="1"/>
</dbReference>
<sequence length="508" mass="54182">MSESTRTMVLWSPDWPVTAATRDLGLASGTAVALIDKGVVFACSEAARREGVKRGIRVREAQARCGDLLVLPHRPEVDNREFEPVIAEVERMAPGVQLLRPGSLAIRSRGPARYYGGEKPAALALIGVLAELGIGGARVGVADGPFTAEQAARSAETVRIVAPGTSAAFLAPLPLAVFDQPELAVLLQRLGIRTLGAFATLEGTDVRDRFGSEGARAHALARGLDARLVSPRVPPKQLEQSVDFEPPLDRIDQVTFGVLGIADAFITGLIAAKLVCTGIRIDIESDAGELSGRSWLHPRSFTASEVVDRVRWQLQGGAAESGLSSGIMRVTITPESVDSVGNHEEGLWGTGPDERIHHGLSRVQGMLGHEGVLTAVVGGGRTLADRATLVAWGDRAPVPAARPWPGQLPQPAPATVFPTAHPVHVFAAGGDAVTVDERGALSAAPLEFGASGRLRRVAAWAGPWIVDERWWDAQTRQRASRFQLVDDDGIAWLLAFTDPHWIAEARYD</sequence>
<dbReference type="PANTHER" id="PTHR35369">
    <property type="entry name" value="BLR3025 PROTEIN-RELATED"/>
    <property type="match status" value="1"/>
</dbReference>